<gene>
    <name evidence="2" type="ORF">GO485_20270</name>
    <name evidence="3" type="ORF">IP92_00071</name>
</gene>
<feature type="region of interest" description="Disordered" evidence="1">
    <location>
        <begin position="59"/>
        <end position="124"/>
    </location>
</feature>
<feature type="compositionally biased region" description="Low complexity" evidence="1">
    <location>
        <begin position="68"/>
        <end position="79"/>
    </location>
</feature>
<reference evidence="3" key="2">
    <citation type="submission" date="2019-07" db="EMBL/GenBank/DDBJ databases">
        <authorList>
            <person name="Whitman W."/>
            <person name="Huntemann M."/>
            <person name="Clum A."/>
            <person name="Pillay M."/>
            <person name="Palaniappan K."/>
            <person name="Varghese N."/>
            <person name="Mikhailova N."/>
            <person name="Stamatis D."/>
            <person name="Reddy T."/>
            <person name="Daum C."/>
            <person name="Shapiro N."/>
            <person name="Ivanova N."/>
            <person name="Kyrpides N."/>
            <person name="Woyke T."/>
        </authorList>
    </citation>
    <scope>NUCLEOTIDE SEQUENCE</scope>
    <source>
        <strain evidence="3">CGMCC 1.10685</strain>
    </source>
</reference>
<dbReference type="EMBL" id="VLKW01000001">
    <property type="protein sequence ID" value="TWI51089.1"/>
    <property type="molecule type" value="Genomic_DNA"/>
</dbReference>
<dbReference type="RefSeq" id="WP_145872549.1">
    <property type="nucleotide sequence ID" value="NZ_CP046904.1"/>
</dbReference>
<feature type="region of interest" description="Disordered" evidence="1">
    <location>
        <begin position="138"/>
        <end position="171"/>
    </location>
</feature>
<evidence type="ECO:0000313" key="5">
    <source>
        <dbReference type="Proteomes" id="UP000437862"/>
    </source>
</evidence>
<evidence type="ECO:0000313" key="2">
    <source>
        <dbReference type="EMBL" id="QGZ41158.1"/>
    </source>
</evidence>
<evidence type="ECO:0000313" key="4">
    <source>
        <dbReference type="Proteomes" id="UP000315112"/>
    </source>
</evidence>
<sequence length="207" mass="21701">MRDPTPLFAESRRVPAAAAIVALHAAVLVLLLRETVPHQPAPGPVVYADLLFLPAPRPIALPPKPAEPARQAATATRTRPVPPPERIAPVAPSAPTAAAADSIAAAPAATSQPANPADAAQAPPGKIDVGALVAAAGENERRRRKEPLERLQDSQRVRAKDDSDVARAMSKAGRADCTKKYAGGPNLDPLKLIPLLYDTLTDTGCRW</sequence>
<protein>
    <recommendedName>
        <fullName evidence="6">Energy transducer TonB</fullName>
    </recommendedName>
</protein>
<keyword evidence="5" id="KW-1185">Reference proteome</keyword>
<proteinExistence type="predicted"/>
<dbReference type="Proteomes" id="UP000315112">
    <property type="component" value="Unassembled WGS sequence"/>
</dbReference>
<accession>A0A562Q311</accession>
<dbReference type="OrthoDB" id="8760052at2"/>
<dbReference type="Proteomes" id="UP000437862">
    <property type="component" value="Chromosome"/>
</dbReference>
<organism evidence="3 4">
    <name type="scientific">Pseudoduganella flava</name>
    <dbReference type="NCBI Taxonomy" id="871742"/>
    <lineage>
        <taxon>Bacteria</taxon>
        <taxon>Pseudomonadati</taxon>
        <taxon>Pseudomonadota</taxon>
        <taxon>Betaproteobacteria</taxon>
        <taxon>Burkholderiales</taxon>
        <taxon>Oxalobacteraceae</taxon>
        <taxon>Telluria group</taxon>
        <taxon>Pseudoduganella</taxon>
    </lineage>
</organism>
<reference evidence="2 5" key="3">
    <citation type="submission" date="2019-12" db="EMBL/GenBank/DDBJ databases">
        <title>Draft Genome Sequences of Six Type Strains of the Genus Massilia.</title>
        <authorList>
            <person name="Miess H."/>
            <person name="Frediansyah A."/>
            <person name="Goeker M."/>
            <person name="Gross H."/>
        </authorList>
    </citation>
    <scope>NUCLEOTIDE SEQUENCE [LARGE SCALE GENOMIC DNA]</scope>
    <source>
        <strain evidence="2 5">DSM 26639</strain>
    </source>
</reference>
<evidence type="ECO:0000256" key="1">
    <source>
        <dbReference type="SAM" id="MobiDB-lite"/>
    </source>
</evidence>
<evidence type="ECO:0000313" key="3">
    <source>
        <dbReference type="EMBL" id="TWI51089.1"/>
    </source>
</evidence>
<evidence type="ECO:0008006" key="6">
    <source>
        <dbReference type="Google" id="ProtNLM"/>
    </source>
</evidence>
<name>A0A562Q311_9BURK</name>
<dbReference type="AlphaFoldDB" id="A0A562Q311"/>
<feature type="compositionally biased region" description="Low complexity" evidence="1">
    <location>
        <begin position="88"/>
        <end position="124"/>
    </location>
</feature>
<reference evidence="3 4" key="1">
    <citation type="journal article" date="2015" name="Stand. Genomic Sci.">
        <title>Genomic Encyclopedia of Bacterial and Archaeal Type Strains, Phase III: the genomes of soil and plant-associated and newly described type strains.</title>
        <authorList>
            <person name="Whitman W.B."/>
            <person name="Woyke T."/>
            <person name="Klenk H.P."/>
            <person name="Zhou Y."/>
            <person name="Lilburn T.G."/>
            <person name="Beck B.J."/>
            <person name="De Vos P."/>
            <person name="Vandamme P."/>
            <person name="Eisen J.A."/>
            <person name="Garrity G."/>
            <person name="Hugenholtz P."/>
            <person name="Kyrpides N.C."/>
        </authorList>
    </citation>
    <scope>NUCLEOTIDE SEQUENCE [LARGE SCALE GENOMIC DNA]</scope>
    <source>
        <strain evidence="3 4">CGMCC 1.10685</strain>
    </source>
</reference>
<feature type="compositionally biased region" description="Basic and acidic residues" evidence="1">
    <location>
        <begin position="138"/>
        <end position="165"/>
    </location>
</feature>
<dbReference type="EMBL" id="CP046904">
    <property type="protein sequence ID" value="QGZ41158.1"/>
    <property type="molecule type" value="Genomic_DNA"/>
</dbReference>